<sequence>MDHRVAVVAGGTGLVGGNLLRELLLDPDWEKVYAFTRRPLSWSHPKLETVQVDWDRLPDFPPGVTDAFASLGTTIKRAKTKENFRKTDYEYTLSFAKAAKASGASHFSLVSSLGADPNSFVFYNKVKGEVEEAVVDLKFSYCGIFRPSLLEGDRSEFRFGEKIGSFLAFLINPLLIGPARKYRSIQASTVAKAMVNAAWASQKGTYRIESDRIQELGASSVRPNIPDLLKKIG</sequence>
<name>A0A4R9GNB6_9LEPT</name>
<evidence type="ECO:0000259" key="1">
    <source>
        <dbReference type="Pfam" id="PF13460"/>
    </source>
</evidence>
<dbReference type="OrthoDB" id="9798632at2"/>
<dbReference type="InterPro" id="IPR016040">
    <property type="entry name" value="NAD(P)-bd_dom"/>
</dbReference>
<dbReference type="AlphaFoldDB" id="A0A4R9GNB6"/>
<comment type="caution">
    <text evidence="2">The sequence shown here is derived from an EMBL/GenBank/DDBJ whole genome shotgun (WGS) entry which is preliminary data.</text>
</comment>
<dbReference type="PANTHER" id="PTHR14097">
    <property type="entry name" value="OXIDOREDUCTASE HTATIP2"/>
    <property type="match status" value="1"/>
</dbReference>
<dbReference type="EMBL" id="RQEV01000012">
    <property type="protein sequence ID" value="TGK17341.1"/>
    <property type="molecule type" value="Genomic_DNA"/>
</dbReference>
<dbReference type="PANTHER" id="PTHR14097:SF7">
    <property type="entry name" value="OXIDOREDUCTASE HTATIP2"/>
    <property type="match status" value="1"/>
</dbReference>
<dbReference type="Gene3D" id="3.40.50.720">
    <property type="entry name" value="NAD(P)-binding Rossmann-like Domain"/>
    <property type="match status" value="1"/>
</dbReference>
<keyword evidence="3" id="KW-1185">Reference proteome</keyword>
<dbReference type="Pfam" id="PF13460">
    <property type="entry name" value="NAD_binding_10"/>
    <property type="match status" value="1"/>
</dbReference>
<dbReference type="Proteomes" id="UP000297855">
    <property type="component" value="Unassembled WGS sequence"/>
</dbReference>
<evidence type="ECO:0000313" key="3">
    <source>
        <dbReference type="Proteomes" id="UP000297855"/>
    </source>
</evidence>
<organism evidence="2 3">
    <name type="scientific">Leptospira fluminis</name>
    <dbReference type="NCBI Taxonomy" id="2484979"/>
    <lineage>
        <taxon>Bacteria</taxon>
        <taxon>Pseudomonadati</taxon>
        <taxon>Spirochaetota</taxon>
        <taxon>Spirochaetia</taxon>
        <taxon>Leptospirales</taxon>
        <taxon>Leptospiraceae</taxon>
        <taxon>Leptospira</taxon>
    </lineage>
</organism>
<evidence type="ECO:0000313" key="2">
    <source>
        <dbReference type="EMBL" id="TGK17341.1"/>
    </source>
</evidence>
<reference evidence="2" key="1">
    <citation type="journal article" date="2019" name="PLoS Negl. Trop. Dis.">
        <title>Revisiting the worldwide diversity of Leptospira species in the environment.</title>
        <authorList>
            <person name="Vincent A.T."/>
            <person name="Schiettekatte O."/>
            <person name="Bourhy P."/>
            <person name="Veyrier F.J."/>
            <person name="Picardeau M."/>
        </authorList>
    </citation>
    <scope>NUCLEOTIDE SEQUENCE [LARGE SCALE GENOMIC DNA]</scope>
    <source>
        <strain evidence="2">SCS5</strain>
    </source>
</reference>
<proteinExistence type="predicted"/>
<dbReference type="SUPFAM" id="SSF51735">
    <property type="entry name" value="NAD(P)-binding Rossmann-fold domains"/>
    <property type="match status" value="1"/>
</dbReference>
<accession>A0A4R9GNB6</accession>
<gene>
    <name evidence="2" type="ORF">EHO61_13130</name>
</gene>
<dbReference type="RefSeq" id="WP_135814028.1">
    <property type="nucleotide sequence ID" value="NZ_RQEV01000012.1"/>
</dbReference>
<protein>
    <submittedName>
        <fullName evidence="2">NAD-dependent epimerase/dehydratase family protein</fullName>
    </submittedName>
</protein>
<dbReference type="InterPro" id="IPR036291">
    <property type="entry name" value="NAD(P)-bd_dom_sf"/>
</dbReference>
<feature type="domain" description="NAD(P)-binding" evidence="1">
    <location>
        <begin position="10"/>
        <end position="137"/>
    </location>
</feature>